<comment type="caution">
    <text evidence="1">The sequence shown here is derived from an EMBL/GenBank/DDBJ whole genome shotgun (WGS) entry which is preliminary data.</text>
</comment>
<dbReference type="Gene3D" id="3.40.50.300">
    <property type="entry name" value="P-loop containing nucleotide triphosphate hydrolases"/>
    <property type="match status" value="1"/>
</dbReference>
<dbReference type="SUPFAM" id="SSF52540">
    <property type="entry name" value="P-loop containing nucleoside triphosphate hydrolases"/>
    <property type="match status" value="1"/>
</dbReference>
<accession>A0ABQ0A9F0</accession>
<name>A0ABQ0A9F0_9GAMM</name>
<evidence type="ECO:0000313" key="2">
    <source>
        <dbReference type="Proteomes" id="UP001465153"/>
    </source>
</evidence>
<protein>
    <recommendedName>
        <fullName evidence="3">HTH cro/C1-type domain-containing protein</fullName>
    </recommendedName>
</protein>
<reference evidence="1 2" key="1">
    <citation type="submission" date="2024-04" db="EMBL/GenBank/DDBJ databases">
        <title>Draft genome sequence of Sessilibacter corallicola NBRC 116591.</title>
        <authorList>
            <person name="Miyakawa T."/>
            <person name="Kusuya Y."/>
            <person name="Miura T."/>
        </authorList>
    </citation>
    <scope>NUCLEOTIDE SEQUENCE [LARGE SCALE GENOMIC DNA]</scope>
    <source>
        <strain evidence="1 2">KU-00831-HH</strain>
    </source>
</reference>
<dbReference type="EMBL" id="BAABWN010000006">
    <property type="protein sequence ID" value="GAA6168277.1"/>
    <property type="molecule type" value="Genomic_DNA"/>
</dbReference>
<dbReference type="Proteomes" id="UP001465153">
    <property type="component" value="Unassembled WGS sequence"/>
</dbReference>
<sequence>MDVYFVMIDLSNNETKIQFSRFLKEMIYRKGLTRERFAAKSNKSLKTITRYLSEDLTKLPKTKINHETYRTLLDAIGSDEKQFKEFLSEQIPVDNDKHEVPTAELTSSITDIDDYYITQRLLPNNPSQPHQAVLSVEDFVDRLVQNDSPWEDITVICAPPGFGKSFLLRKLANKILQHTEKSCSSYDIHFNYDNFSDIEENTENSVQIILLDNYEKIKKNKRCNALNAIEQLNKHKNVIFTCLPEDIDEIQSRLPVQFLYLDTFNFSDIVAYIKQQEQSLNDQALHKDLNVLIAQSEYVLDIISVPHFLEIICQQLKLRRKSPHYVALNNKWLTEQIQNHLLNYSSQETRKHYENSQRLISFRKYQLPTIVHKANVFYKKLTHYGLLRALKEYNSHEFLGSLLLIDLKREQQNVINIIDTTLKAEYSNHENIATIAKAIAFTNQVTLILGLLSTDIREILWKRYLSQAEGCEENIEILHLLDSYFLSNREKNIRRNLKYFNRWRNDELLKLTHKLTNKPQKSKSAPKELNWDNLSILDTKKQLQHFIDNKSFQPGFNIDINQLELIIGESSHLFNIQLLKTINSTLETHPNHELCDAITRIYFQKITDLITGDTFSIYTEILKAIVSLVINPNLRSMYIQLLKKPNIKIKYKTAVAQSLESTELSNKELINISNIVIEHLEFSAIKSTEIKLYTTLFSILTSKSINIADSTLKILKKSNAESYFMFKKQFDASKKTRSETFQIIF</sequence>
<gene>
    <name evidence="1" type="ORF">NBRC116591_20880</name>
</gene>
<evidence type="ECO:0000313" key="1">
    <source>
        <dbReference type="EMBL" id="GAA6168277.1"/>
    </source>
</evidence>
<proteinExistence type="predicted"/>
<evidence type="ECO:0008006" key="3">
    <source>
        <dbReference type="Google" id="ProtNLM"/>
    </source>
</evidence>
<keyword evidence="2" id="KW-1185">Reference proteome</keyword>
<dbReference type="InterPro" id="IPR027417">
    <property type="entry name" value="P-loop_NTPase"/>
</dbReference>
<organism evidence="1 2">
    <name type="scientific">Sessilibacter corallicola</name>
    <dbReference type="NCBI Taxonomy" id="2904075"/>
    <lineage>
        <taxon>Bacteria</taxon>
        <taxon>Pseudomonadati</taxon>
        <taxon>Pseudomonadota</taxon>
        <taxon>Gammaproteobacteria</taxon>
        <taxon>Cellvibrionales</taxon>
        <taxon>Cellvibrionaceae</taxon>
        <taxon>Sessilibacter</taxon>
    </lineage>
</organism>